<feature type="domain" description="RRM" evidence="5">
    <location>
        <begin position="98"/>
        <end position="174"/>
    </location>
</feature>
<dbReference type="InterPro" id="IPR035979">
    <property type="entry name" value="RBD_domain_sf"/>
</dbReference>
<keyword evidence="7" id="KW-1185">Reference proteome</keyword>
<organism evidence="6 7">
    <name type="scientific">Artemisia annua</name>
    <name type="common">Sweet wormwood</name>
    <dbReference type="NCBI Taxonomy" id="35608"/>
    <lineage>
        <taxon>Eukaryota</taxon>
        <taxon>Viridiplantae</taxon>
        <taxon>Streptophyta</taxon>
        <taxon>Embryophyta</taxon>
        <taxon>Tracheophyta</taxon>
        <taxon>Spermatophyta</taxon>
        <taxon>Magnoliopsida</taxon>
        <taxon>eudicotyledons</taxon>
        <taxon>Gunneridae</taxon>
        <taxon>Pentapetalae</taxon>
        <taxon>asterids</taxon>
        <taxon>campanulids</taxon>
        <taxon>Asterales</taxon>
        <taxon>Asteraceae</taxon>
        <taxon>Asteroideae</taxon>
        <taxon>Anthemideae</taxon>
        <taxon>Artemisiinae</taxon>
        <taxon>Artemisia</taxon>
    </lineage>
</organism>
<protein>
    <recommendedName>
        <fullName evidence="5">RRM domain-containing protein</fullName>
    </recommendedName>
</protein>
<dbReference type="CDD" id="cd00590">
    <property type="entry name" value="RRM_SF"/>
    <property type="match status" value="1"/>
</dbReference>
<dbReference type="Gene3D" id="3.30.70.330">
    <property type="match status" value="2"/>
</dbReference>
<dbReference type="Proteomes" id="UP000245207">
    <property type="component" value="Unassembled WGS sequence"/>
</dbReference>
<dbReference type="PANTHER" id="PTHR23236">
    <property type="entry name" value="EUKARYOTIC TRANSLATION INITIATION FACTOR 4B/4H"/>
    <property type="match status" value="1"/>
</dbReference>
<evidence type="ECO:0000313" key="6">
    <source>
        <dbReference type="EMBL" id="PWA83327.1"/>
    </source>
</evidence>
<evidence type="ECO:0000259" key="5">
    <source>
        <dbReference type="PROSITE" id="PS50102"/>
    </source>
</evidence>
<keyword evidence="2 3" id="KW-0694">RNA-binding</keyword>
<feature type="region of interest" description="Disordered" evidence="4">
    <location>
        <begin position="173"/>
        <end position="194"/>
    </location>
</feature>
<dbReference type="EMBL" id="PKPP01001362">
    <property type="protein sequence ID" value="PWA83327.1"/>
    <property type="molecule type" value="Genomic_DNA"/>
</dbReference>
<feature type="compositionally biased region" description="Basic residues" evidence="4">
    <location>
        <begin position="185"/>
        <end position="194"/>
    </location>
</feature>
<proteinExistence type="predicted"/>
<dbReference type="SUPFAM" id="SSF54928">
    <property type="entry name" value="RNA-binding domain, RBD"/>
    <property type="match status" value="2"/>
</dbReference>
<gene>
    <name evidence="6" type="ORF">CTI12_AA169900</name>
</gene>
<reference evidence="6 7" key="1">
    <citation type="journal article" date="2018" name="Mol. Plant">
        <title>The genome of Artemisia annua provides insight into the evolution of Asteraceae family and artemisinin biosynthesis.</title>
        <authorList>
            <person name="Shen Q."/>
            <person name="Zhang L."/>
            <person name="Liao Z."/>
            <person name="Wang S."/>
            <person name="Yan T."/>
            <person name="Shi P."/>
            <person name="Liu M."/>
            <person name="Fu X."/>
            <person name="Pan Q."/>
            <person name="Wang Y."/>
            <person name="Lv Z."/>
            <person name="Lu X."/>
            <person name="Zhang F."/>
            <person name="Jiang W."/>
            <person name="Ma Y."/>
            <person name="Chen M."/>
            <person name="Hao X."/>
            <person name="Li L."/>
            <person name="Tang Y."/>
            <person name="Lv G."/>
            <person name="Zhou Y."/>
            <person name="Sun X."/>
            <person name="Brodelius P.E."/>
            <person name="Rose J.K.C."/>
            <person name="Tang K."/>
        </authorList>
    </citation>
    <scope>NUCLEOTIDE SEQUENCE [LARGE SCALE GENOMIC DNA]</scope>
    <source>
        <strain evidence="7">cv. Huhao1</strain>
        <tissue evidence="6">Leaf</tissue>
    </source>
</reference>
<evidence type="ECO:0000256" key="1">
    <source>
        <dbReference type="ARBA" id="ARBA00022737"/>
    </source>
</evidence>
<dbReference type="SMART" id="SM00360">
    <property type="entry name" value="RRM"/>
    <property type="match status" value="2"/>
</dbReference>
<dbReference type="AlphaFoldDB" id="A0A2U1PC64"/>
<keyword evidence="1" id="KW-0677">Repeat</keyword>
<evidence type="ECO:0000256" key="2">
    <source>
        <dbReference type="ARBA" id="ARBA00022884"/>
    </source>
</evidence>
<evidence type="ECO:0000256" key="4">
    <source>
        <dbReference type="SAM" id="MobiDB-lite"/>
    </source>
</evidence>
<dbReference type="OrthoDB" id="439808at2759"/>
<dbReference type="Pfam" id="PF00076">
    <property type="entry name" value="RRM_1"/>
    <property type="match status" value="2"/>
</dbReference>
<dbReference type="STRING" id="35608.A0A2U1PC64"/>
<evidence type="ECO:0000256" key="3">
    <source>
        <dbReference type="PROSITE-ProRule" id="PRU00176"/>
    </source>
</evidence>
<dbReference type="InterPro" id="IPR000504">
    <property type="entry name" value="RRM_dom"/>
</dbReference>
<dbReference type="PANTHER" id="PTHR23236:SF119">
    <property type="entry name" value="NUCLEAR RNA-BINDING PROTEIN SART-3"/>
    <property type="match status" value="1"/>
</dbReference>
<feature type="domain" description="RRM" evidence="5">
    <location>
        <begin position="11"/>
        <end position="86"/>
    </location>
</feature>
<dbReference type="InterPro" id="IPR012677">
    <property type="entry name" value="Nucleotide-bd_a/b_plait_sf"/>
</dbReference>
<name>A0A2U1PC64_ARTAN</name>
<dbReference type="PROSITE" id="PS50102">
    <property type="entry name" value="RRM"/>
    <property type="match status" value="2"/>
</dbReference>
<evidence type="ECO:0000313" key="7">
    <source>
        <dbReference type="Proteomes" id="UP000245207"/>
    </source>
</evidence>
<accession>A0A2U1PC64</accession>
<dbReference type="GO" id="GO:0003723">
    <property type="term" value="F:RNA binding"/>
    <property type="evidence" value="ECO:0007669"/>
    <property type="project" value="UniProtKB-UniRule"/>
</dbReference>
<sequence length="194" mass="21435">MKKNNKKDSSAVVTVNNLPFSAKEEDLSDLFEECGEFTVDFDVTKDGLFKGSAKLNFETSKQARKALELDGVEFFDREISVEMSASGAAGTKDAAEPLSVCVKGLPADIKHEELDKLFKHCGRKIRVKVPREAGKSHGLAFIEFESQDSLRKALKVNGATLRESLKITVELGDPSKRSIGGSRREGRRARGRRF</sequence>
<comment type="caution">
    <text evidence="6">The sequence shown here is derived from an EMBL/GenBank/DDBJ whole genome shotgun (WGS) entry which is preliminary data.</text>
</comment>